<dbReference type="CDD" id="cd00082">
    <property type="entry name" value="HisKA"/>
    <property type="match status" value="1"/>
</dbReference>
<dbReference type="Gene3D" id="3.30.565.10">
    <property type="entry name" value="Histidine kinase-like ATPase, C-terminal domain"/>
    <property type="match status" value="1"/>
</dbReference>
<dbReference type="PRINTS" id="PR00344">
    <property type="entry name" value="BCTRLSENSOR"/>
</dbReference>
<organism evidence="7 8">
    <name type="scientific">Natronospira elongata</name>
    <dbReference type="NCBI Taxonomy" id="3110268"/>
    <lineage>
        <taxon>Bacteria</taxon>
        <taxon>Pseudomonadati</taxon>
        <taxon>Pseudomonadota</taxon>
        <taxon>Gammaproteobacteria</taxon>
        <taxon>Natronospirales</taxon>
        <taxon>Natronospiraceae</taxon>
        <taxon>Natronospira</taxon>
    </lineage>
</organism>
<dbReference type="CDD" id="cd00130">
    <property type="entry name" value="PAS"/>
    <property type="match status" value="1"/>
</dbReference>
<keyword evidence="7" id="KW-0547">Nucleotide-binding</keyword>
<proteinExistence type="predicted"/>
<keyword evidence="7" id="KW-0067">ATP-binding</keyword>
<evidence type="ECO:0000256" key="2">
    <source>
        <dbReference type="ARBA" id="ARBA00012438"/>
    </source>
</evidence>
<evidence type="ECO:0000259" key="6">
    <source>
        <dbReference type="PROSITE" id="PS50112"/>
    </source>
</evidence>
<feature type="coiled-coil region" evidence="4">
    <location>
        <begin position="28"/>
        <end position="55"/>
    </location>
</feature>
<feature type="domain" description="PAS" evidence="6">
    <location>
        <begin position="66"/>
        <end position="102"/>
    </location>
</feature>
<dbReference type="Pfam" id="PF13188">
    <property type="entry name" value="PAS_8"/>
    <property type="match status" value="1"/>
</dbReference>
<dbReference type="SUPFAM" id="SSF55785">
    <property type="entry name" value="PYP-like sensor domain (PAS domain)"/>
    <property type="match status" value="1"/>
</dbReference>
<protein>
    <recommendedName>
        <fullName evidence="2">histidine kinase</fullName>
        <ecNumber evidence="2">2.7.13.3</ecNumber>
    </recommendedName>
</protein>
<dbReference type="PANTHER" id="PTHR43065:SF29">
    <property type="entry name" value="SENSOR PROTEIN KINASE FLES"/>
    <property type="match status" value="1"/>
</dbReference>
<dbReference type="InterPro" id="IPR003594">
    <property type="entry name" value="HATPase_dom"/>
</dbReference>
<dbReference type="Pfam" id="PF00512">
    <property type="entry name" value="HisKA"/>
    <property type="match status" value="1"/>
</dbReference>
<reference evidence="7 8" key="1">
    <citation type="submission" date="2023-12" db="EMBL/GenBank/DDBJ databases">
        <title>Whole-genome sequencing of halo(alkali)philic microorganisms from hypersaline lakes.</title>
        <authorList>
            <person name="Sorokin D.Y."/>
            <person name="Merkel A.Y."/>
            <person name="Messina E."/>
            <person name="Yakimov M."/>
        </authorList>
    </citation>
    <scope>NUCLEOTIDE SEQUENCE [LARGE SCALE GENOMIC DNA]</scope>
    <source>
        <strain evidence="7 8">AB-CW1</strain>
    </source>
</reference>
<gene>
    <name evidence="7" type="ORF">VCB98_00285</name>
</gene>
<comment type="catalytic activity">
    <reaction evidence="1">
        <text>ATP + protein L-histidine = ADP + protein N-phospho-L-histidine.</text>
        <dbReference type="EC" id="2.7.13.3"/>
    </reaction>
</comment>
<dbReference type="InterPro" id="IPR003661">
    <property type="entry name" value="HisK_dim/P_dom"/>
</dbReference>
<dbReference type="Gene3D" id="3.30.450.20">
    <property type="entry name" value="PAS domain"/>
    <property type="match status" value="1"/>
</dbReference>
<dbReference type="AlphaFoldDB" id="A0AAP6MJ89"/>
<dbReference type="Pfam" id="PF02518">
    <property type="entry name" value="HATPase_c"/>
    <property type="match status" value="1"/>
</dbReference>
<evidence type="ECO:0000313" key="8">
    <source>
        <dbReference type="Proteomes" id="UP001302316"/>
    </source>
</evidence>
<keyword evidence="3" id="KW-0597">Phosphoprotein</keyword>
<feature type="domain" description="Histidine kinase" evidence="5">
    <location>
        <begin position="181"/>
        <end position="390"/>
    </location>
</feature>
<accession>A0AAP6MJ89</accession>
<dbReference type="SUPFAM" id="SSF55874">
    <property type="entry name" value="ATPase domain of HSP90 chaperone/DNA topoisomerase II/histidine kinase"/>
    <property type="match status" value="1"/>
</dbReference>
<sequence>MSRSSLKQHDSERMEELEQAFEVFTRTSRQLSESYAELETQVSSLSQELAAARDARLRELAEKERIGRRLEQLLEALPGGVIVIDGEGRVRDANPAAESLLGRPLEGERWETVRDRSFTGELRSTGEVQLRTGRRVSISQRSLEAEQGRIVLFTDVSETRALQELVDRHQRLSAMGEMAARLAHQIRTPLSAALLYAGQLETGRLGDEALPRIGGRLAGRLRQIEGMIGDMLMFAGGGRRDDEVLGVDELFAEASGQIMARWRGRIQLAVEGGRGLNIEGSRAALLGALTNLLNNAAEAVQPQAQSDRQVRLKAERQQERILIRVRDNGPGIPTEIREQIFEPFFTTRPQGTGLGLAVVRSVVEAHRGELMVGTPRKGGVEFLLSLPEAADGRRRANPRH</sequence>
<name>A0AAP6MJ89_9GAMM</name>
<dbReference type="GO" id="GO:0000155">
    <property type="term" value="F:phosphorelay sensor kinase activity"/>
    <property type="evidence" value="ECO:0007669"/>
    <property type="project" value="InterPro"/>
</dbReference>
<dbReference type="InterPro" id="IPR000014">
    <property type="entry name" value="PAS"/>
</dbReference>
<comment type="caution">
    <text evidence="7">The sequence shown here is derived from an EMBL/GenBank/DDBJ whole genome shotgun (WGS) entry which is preliminary data.</text>
</comment>
<dbReference type="InterPro" id="IPR036890">
    <property type="entry name" value="HATPase_C_sf"/>
</dbReference>
<dbReference type="InterPro" id="IPR036097">
    <property type="entry name" value="HisK_dim/P_sf"/>
</dbReference>
<dbReference type="EC" id="2.7.13.3" evidence="2"/>
<dbReference type="SMART" id="SM00388">
    <property type="entry name" value="HisKA"/>
    <property type="match status" value="1"/>
</dbReference>
<dbReference type="SMART" id="SM00387">
    <property type="entry name" value="HATPase_c"/>
    <property type="match status" value="1"/>
</dbReference>
<dbReference type="PROSITE" id="PS50112">
    <property type="entry name" value="PAS"/>
    <property type="match status" value="1"/>
</dbReference>
<dbReference type="PANTHER" id="PTHR43065">
    <property type="entry name" value="SENSOR HISTIDINE KINASE"/>
    <property type="match status" value="1"/>
</dbReference>
<dbReference type="Proteomes" id="UP001302316">
    <property type="component" value="Unassembled WGS sequence"/>
</dbReference>
<evidence type="ECO:0000256" key="4">
    <source>
        <dbReference type="SAM" id="Coils"/>
    </source>
</evidence>
<keyword evidence="8" id="KW-1185">Reference proteome</keyword>
<dbReference type="InterPro" id="IPR004358">
    <property type="entry name" value="Sig_transdc_His_kin-like_C"/>
</dbReference>
<evidence type="ECO:0000259" key="5">
    <source>
        <dbReference type="PROSITE" id="PS50109"/>
    </source>
</evidence>
<dbReference type="EMBL" id="JAYGII010000001">
    <property type="protein sequence ID" value="MEA5444254.1"/>
    <property type="molecule type" value="Genomic_DNA"/>
</dbReference>
<dbReference type="InterPro" id="IPR005467">
    <property type="entry name" value="His_kinase_dom"/>
</dbReference>
<dbReference type="Gene3D" id="1.10.287.130">
    <property type="match status" value="1"/>
</dbReference>
<dbReference type="CDD" id="cd00075">
    <property type="entry name" value="HATPase"/>
    <property type="match status" value="1"/>
</dbReference>
<keyword evidence="4" id="KW-0175">Coiled coil</keyword>
<dbReference type="RefSeq" id="WP_346049269.1">
    <property type="nucleotide sequence ID" value="NZ_JAYGII010000001.1"/>
</dbReference>
<evidence type="ECO:0000256" key="3">
    <source>
        <dbReference type="ARBA" id="ARBA00022553"/>
    </source>
</evidence>
<dbReference type="GO" id="GO:0005524">
    <property type="term" value="F:ATP binding"/>
    <property type="evidence" value="ECO:0007669"/>
    <property type="project" value="UniProtKB-KW"/>
</dbReference>
<dbReference type="SMART" id="SM00091">
    <property type="entry name" value="PAS"/>
    <property type="match status" value="1"/>
</dbReference>
<dbReference type="PROSITE" id="PS50109">
    <property type="entry name" value="HIS_KIN"/>
    <property type="match status" value="1"/>
</dbReference>
<evidence type="ECO:0000256" key="1">
    <source>
        <dbReference type="ARBA" id="ARBA00000085"/>
    </source>
</evidence>
<dbReference type="InterPro" id="IPR035965">
    <property type="entry name" value="PAS-like_dom_sf"/>
</dbReference>
<dbReference type="SUPFAM" id="SSF47384">
    <property type="entry name" value="Homodimeric domain of signal transducing histidine kinase"/>
    <property type="match status" value="1"/>
</dbReference>
<evidence type="ECO:0000313" key="7">
    <source>
        <dbReference type="EMBL" id="MEA5444254.1"/>
    </source>
</evidence>